<feature type="compositionally biased region" description="Low complexity" evidence="1">
    <location>
        <begin position="187"/>
        <end position="198"/>
    </location>
</feature>
<sequence length="266" mass="28843">MITTGRLAYLFSLLGFLSLTQAAVIGHHADLVRKPLLHKNLSQMVHAPPSFHVLKRHLSRKPEAKTNHKGLVQAEHRQPELQKSHSFMMITATTGSSSFADKLDAEANLPTRPGLADQDPNVVSFEMTIIEFGDDAPFKRPRVPKLFGLPGPLSIGKQAVFPSGNEEAMKMSMLLDSFQGSSSERQTSSNNPTSLSNSMGLPVENSPPSKVESVAATARTAKPSGSFPRPTAGKASESISFSKAPEEQIVFSTKTKFDNTSHHSQL</sequence>
<comment type="caution">
    <text evidence="3">The sequence shown here is derived from an EMBL/GenBank/DDBJ whole genome shotgun (WGS) entry which is preliminary data.</text>
</comment>
<keyword evidence="4" id="KW-1185">Reference proteome</keyword>
<organism evidence="3 4">
    <name type="scientific">Austropuccinia psidii MF-1</name>
    <dbReference type="NCBI Taxonomy" id="1389203"/>
    <lineage>
        <taxon>Eukaryota</taxon>
        <taxon>Fungi</taxon>
        <taxon>Dikarya</taxon>
        <taxon>Basidiomycota</taxon>
        <taxon>Pucciniomycotina</taxon>
        <taxon>Pucciniomycetes</taxon>
        <taxon>Pucciniales</taxon>
        <taxon>Sphaerophragmiaceae</taxon>
        <taxon>Austropuccinia</taxon>
    </lineage>
</organism>
<reference evidence="3" key="1">
    <citation type="submission" date="2021-03" db="EMBL/GenBank/DDBJ databases">
        <title>Draft genome sequence of rust myrtle Austropuccinia psidii MF-1, a brazilian biotype.</title>
        <authorList>
            <person name="Quecine M.C."/>
            <person name="Pachon D.M.R."/>
            <person name="Bonatelli M.L."/>
            <person name="Correr F.H."/>
            <person name="Franceschini L.M."/>
            <person name="Leite T.F."/>
            <person name="Margarido G.R.A."/>
            <person name="Almeida C.A."/>
            <person name="Ferrarezi J.A."/>
            <person name="Labate C.A."/>
        </authorList>
    </citation>
    <scope>NUCLEOTIDE SEQUENCE</scope>
    <source>
        <strain evidence="3">MF-1</strain>
    </source>
</reference>
<dbReference type="Proteomes" id="UP000765509">
    <property type="component" value="Unassembled WGS sequence"/>
</dbReference>
<gene>
    <name evidence="3" type="ORF">O181_021110</name>
</gene>
<accession>A0A9Q3CF35</accession>
<dbReference type="AlphaFoldDB" id="A0A9Q3CF35"/>
<evidence type="ECO:0000313" key="4">
    <source>
        <dbReference type="Proteomes" id="UP000765509"/>
    </source>
</evidence>
<name>A0A9Q3CF35_9BASI</name>
<evidence type="ECO:0000313" key="3">
    <source>
        <dbReference type="EMBL" id="MBW0481395.1"/>
    </source>
</evidence>
<dbReference type="EMBL" id="AVOT02006374">
    <property type="protein sequence ID" value="MBW0481395.1"/>
    <property type="molecule type" value="Genomic_DNA"/>
</dbReference>
<evidence type="ECO:0000256" key="1">
    <source>
        <dbReference type="SAM" id="MobiDB-lite"/>
    </source>
</evidence>
<feature type="chain" id="PRO_5040176860" evidence="2">
    <location>
        <begin position="23"/>
        <end position="266"/>
    </location>
</feature>
<protein>
    <submittedName>
        <fullName evidence="3">Uncharacterized protein</fullName>
    </submittedName>
</protein>
<proteinExistence type="predicted"/>
<evidence type="ECO:0000256" key="2">
    <source>
        <dbReference type="SAM" id="SignalP"/>
    </source>
</evidence>
<feature type="region of interest" description="Disordered" evidence="1">
    <location>
        <begin position="178"/>
        <end position="245"/>
    </location>
</feature>
<keyword evidence="2" id="KW-0732">Signal</keyword>
<dbReference type="OrthoDB" id="2500221at2759"/>
<feature type="signal peptide" evidence="2">
    <location>
        <begin position="1"/>
        <end position="22"/>
    </location>
</feature>